<evidence type="ECO:0000313" key="3">
    <source>
        <dbReference type="Proteomes" id="UP000095287"/>
    </source>
</evidence>
<keyword evidence="1" id="KW-0472">Membrane</keyword>
<keyword evidence="3" id="KW-1185">Reference proteome</keyword>
<dbReference type="PANTHER" id="PTHR34149">
    <property type="entry name" value="PROTEIN CBG11905-RELATED"/>
    <property type="match status" value="1"/>
</dbReference>
<evidence type="ECO:0000313" key="4">
    <source>
        <dbReference type="WBParaSite" id="L893_g23313.t1"/>
    </source>
</evidence>
<name>A0A1I7Z7B3_9BILA</name>
<protein>
    <submittedName>
        <fullName evidence="4">Transmembrane protein</fullName>
    </submittedName>
</protein>
<dbReference type="PANTHER" id="PTHR34149:SF9">
    <property type="entry name" value="PROTEIN CBG09996"/>
    <property type="match status" value="1"/>
</dbReference>
<feature type="chain" id="PRO_5009313081" evidence="2">
    <location>
        <begin position="23"/>
        <end position="93"/>
    </location>
</feature>
<keyword evidence="2" id="KW-0732">Signal</keyword>
<sequence>MSGFSLLVLPAVFAVLLSGVSADNILETRSNSVCATLICPQSSFAHYYECCGSTNTDCCFKLQTWLIVVVAILLILIAASVVLSLIKCIFCCN</sequence>
<evidence type="ECO:0000256" key="2">
    <source>
        <dbReference type="SAM" id="SignalP"/>
    </source>
</evidence>
<organism evidence="3 4">
    <name type="scientific">Steinernema glaseri</name>
    <dbReference type="NCBI Taxonomy" id="37863"/>
    <lineage>
        <taxon>Eukaryota</taxon>
        <taxon>Metazoa</taxon>
        <taxon>Ecdysozoa</taxon>
        <taxon>Nematoda</taxon>
        <taxon>Chromadorea</taxon>
        <taxon>Rhabditida</taxon>
        <taxon>Tylenchina</taxon>
        <taxon>Panagrolaimomorpha</taxon>
        <taxon>Strongyloidoidea</taxon>
        <taxon>Steinernematidae</taxon>
        <taxon>Steinernema</taxon>
    </lineage>
</organism>
<dbReference type="WBParaSite" id="L893_g23313.t1">
    <property type="protein sequence ID" value="L893_g23313.t1"/>
    <property type="gene ID" value="L893_g23313"/>
</dbReference>
<dbReference type="Pfam" id="PF10853">
    <property type="entry name" value="DUF2650"/>
    <property type="match status" value="1"/>
</dbReference>
<feature type="signal peptide" evidence="2">
    <location>
        <begin position="1"/>
        <end position="22"/>
    </location>
</feature>
<dbReference type="AlphaFoldDB" id="A0A1I7Z7B3"/>
<reference evidence="4" key="1">
    <citation type="submission" date="2016-11" db="UniProtKB">
        <authorList>
            <consortium name="WormBaseParasite"/>
        </authorList>
    </citation>
    <scope>IDENTIFICATION</scope>
</reference>
<feature type="transmembrane region" description="Helical" evidence="1">
    <location>
        <begin position="65"/>
        <end position="90"/>
    </location>
</feature>
<keyword evidence="1" id="KW-0812">Transmembrane</keyword>
<keyword evidence="1" id="KW-1133">Transmembrane helix</keyword>
<proteinExistence type="predicted"/>
<dbReference type="InterPro" id="IPR022559">
    <property type="entry name" value="SUP-1-like"/>
</dbReference>
<accession>A0A1I7Z7B3</accession>
<dbReference type="Proteomes" id="UP000095287">
    <property type="component" value="Unplaced"/>
</dbReference>
<evidence type="ECO:0000256" key="1">
    <source>
        <dbReference type="SAM" id="Phobius"/>
    </source>
</evidence>